<dbReference type="EMBL" id="JBHTCF010000011">
    <property type="protein sequence ID" value="MFC7307390.1"/>
    <property type="molecule type" value="Genomic_DNA"/>
</dbReference>
<protein>
    <submittedName>
        <fullName evidence="2">Uncharacterized protein</fullName>
    </submittedName>
</protein>
<comment type="caution">
    <text evidence="2">The sequence shown here is derived from an EMBL/GenBank/DDBJ whole genome shotgun (WGS) entry which is preliminary data.</text>
</comment>
<evidence type="ECO:0000313" key="3">
    <source>
        <dbReference type="Proteomes" id="UP001596523"/>
    </source>
</evidence>
<keyword evidence="3" id="KW-1185">Reference proteome</keyword>
<sequence>MHNGFPMRRIGSAAVAGAAALAVLAPAASAVDHAPVRQQTAAAQEHVSAQEGAKKRLTVKGYVGYLEAKGTPAAKATLRSFRKLSPAQQTKFVGYLQSREVYSAFLGALKGSTSTPHLRKPVAYNSDVRFVRDARITKKSSSSRTNTRITYTMTEQIYGIAVTSEQLWVSYQTKSGKVTKVLGAGASVSNVNAALAIRHGKVERRKQGPGVFAETTVHASPRYPGFGSRIVKEQRVDAGWKGTWKAVLRNA</sequence>
<proteinExistence type="predicted"/>
<evidence type="ECO:0000256" key="1">
    <source>
        <dbReference type="SAM" id="SignalP"/>
    </source>
</evidence>
<reference evidence="3" key="1">
    <citation type="journal article" date="2019" name="Int. J. Syst. Evol. Microbiol.">
        <title>The Global Catalogue of Microorganisms (GCM) 10K type strain sequencing project: providing services to taxonomists for standard genome sequencing and annotation.</title>
        <authorList>
            <consortium name="The Broad Institute Genomics Platform"/>
            <consortium name="The Broad Institute Genome Sequencing Center for Infectious Disease"/>
            <person name="Wu L."/>
            <person name="Ma J."/>
        </authorList>
    </citation>
    <scope>NUCLEOTIDE SEQUENCE [LARGE SCALE GENOMIC DNA]</scope>
    <source>
        <strain evidence="3">SYNS20</strain>
    </source>
</reference>
<name>A0ABW2JPW2_9ACTN</name>
<feature type="chain" id="PRO_5045850545" evidence="1">
    <location>
        <begin position="31"/>
        <end position="251"/>
    </location>
</feature>
<feature type="signal peptide" evidence="1">
    <location>
        <begin position="1"/>
        <end position="30"/>
    </location>
</feature>
<accession>A0ABW2JPW2</accession>
<evidence type="ECO:0000313" key="2">
    <source>
        <dbReference type="EMBL" id="MFC7307390.1"/>
    </source>
</evidence>
<dbReference type="RefSeq" id="WP_381834249.1">
    <property type="nucleotide sequence ID" value="NZ_JBHTCF010000011.1"/>
</dbReference>
<keyword evidence="1" id="KW-0732">Signal</keyword>
<organism evidence="2 3">
    <name type="scientific">Streptomyces monticola</name>
    <dbReference type="NCBI Taxonomy" id="2666263"/>
    <lineage>
        <taxon>Bacteria</taxon>
        <taxon>Bacillati</taxon>
        <taxon>Actinomycetota</taxon>
        <taxon>Actinomycetes</taxon>
        <taxon>Kitasatosporales</taxon>
        <taxon>Streptomycetaceae</taxon>
        <taxon>Streptomyces</taxon>
    </lineage>
</organism>
<gene>
    <name evidence="2" type="ORF">ACFQVC_24580</name>
</gene>
<dbReference type="Proteomes" id="UP001596523">
    <property type="component" value="Unassembled WGS sequence"/>
</dbReference>